<gene>
    <name evidence="1" type="ORF">HHI36_013051</name>
</gene>
<accession>A0ABD2NHD1</accession>
<keyword evidence="2" id="KW-1185">Reference proteome</keyword>
<evidence type="ECO:0000313" key="1">
    <source>
        <dbReference type="EMBL" id="KAL3277706.1"/>
    </source>
</evidence>
<sequence>MYNIFVNCEVETPGLSGYGFVVPNDVITGSLQHQYAHYHKPSSSNPLLEALLLSKPLEIPAKFTGYNTLQHPPINPYIALLLSHYGRYVAVPGAGRGIYSYGAANNYHNNKPFGSYKIYEESDT</sequence>
<dbReference type="Proteomes" id="UP001516400">
    <property type="component" value="Unassembled WGS sequence"/>
</dbReference>
<protein>
    <submittedName>
        <fullName evidence="1">Uncharacterized protein</fullName>
    </submittedName>
</protein>
<dbReference type="EMBL" id="JABFTP020000103">
    <property type="protein sequence ID" value="KAL3277706.1"/>
    <property type="molecule type" value="Genomic_DNA"/>
</dbReference>
<comment type="caution">
    <text evidence="1">The sequence shown here is derived from an EMBL/GenBank/DDBJ whole genome shotgun (WGS) entry which is preliminary data.</text>
</comment>
<organism evidence="1 2">
    <name type="scientific">Cryptolaemus montrouzieri</name>
    <dbReference type="NCBI Taxonomy" id="559131"/>
    <lineage>
        <taxon>Eukaryota</taxon>
        <taxon>Metazoa</taxon>
        <taxon>Ecdysozoa</taxon>
        <taxon>Arthropoda</taxon>
        <taxon>Hexapoda</taxon>
        <taxon>Insecta</taxon>
        <taxon>Pterygota</taxon>
        <taxon>Neoptera</taxon>
        <taxon>Endopterygota</taxon>
        <taxon>Coleoptera</taxon>
        <taxon>Polyphaga</taxon>
        <taxon>Cucujiformia</taxon>
        <taxon>Coccinelloidea</taxon>
        <taxon>Coccinellidae</taxon>
        <taxon>Scymninae</taxon>
        <taxon>Scymnini</taxon>
        <taxon>Cryptolaemus</taxon>
    </lineage>
</organism>
<dbReference type="AlphaFoldDB" id="A0ABD2NHD1"/>
<reference evidence="1 2" key="1">
    <citation type="journal article" date="2021" name="BMC Biol.">
        <title>Horizontally acquired antibacterial genes associated with adaptive radiation of ladybird beetles.</title>
        <authorList>
            <person name="Li H.S."/>
            <person name="Tang X.F."/>
            <person name="Huang Y.H."/>
            <person name="Xu Z.Y."/>
            <person name="Chen M.L."/>
            <person name="Du X.Y."/>
            <person name="Qiu B.Y."/>
            <person name="Chen P.T."/>
            <person name="Zhang W."/>
            <person name="Slipinski A."/>
            <person name="Escalona H.E."/>
            <person name="Waterhouse R.M."/>
            <person name="Zwick A."/>
            <person name="Pang H."/>
        </authorList>
    </citation>
    <scope>NUCLEOTIDE SEQUENCE [LARGE SCALE GENOMIC DNA]</scope>
    <source>
        <strain evidence="1">SYSU2018</strain>
    </source>
</reference>
<evidence type="ECO:0000313" key="2">
    <source>
        <dbReference type="Proteomes" id="UP001516400"/>
    </source>
</evidence>
<proteinExistence type="predicted"/>
<name>A0ABD2NHD1_9CUCU</name>